<dbReference type="EMBL" id="LWCR01000013">
    <property type="protein sequence ID" value="OAN29569.1"/>
    <property type="molecule type" value="Genomic_DNA"/>
</dbReference>
<evidence type="ECO:0000256" key="10">
    <source>
        <dbReference type="ARBA" id="ARBA00030775"/>
    </source>
</evidence>
<evidence type="ECO:0000256" key="8">
    <source>
        <dbReference type="ARBA" id="ARBA00023136"/>
    </source>
</evidence>
<keyword evidence="8 11" id="KW-0472">Membrane</keyword>
<organism evidence="13 14">
    <name type="scientific">Pseudomonas oryzihabitans</name>
    <dbReference type="NCBI Taxonomy" id="47885"/>
    <lineage>
        <taxon>Bacteria</taxon>
        <taxon>Pseudomonadati</taxon>
        <taxon>Pseudomonadota</taxon>
        <taxon>Gammaproteobacteria</taxon>
        <taxon>Pseudomonadales</taxon>
        <taxon>Pseudomonadaceae</taxon>
        <taxon>Pseudomonas</taxon>
    </lineage>
</organism>
<comment type="similarity">
    <text evidence="9">Belongs to the GSP H family.</text>
</comment>
<evidence type="ECO:0000256" key="4">
    <source>
        <dbReference type="ARBA" id="ARBA00022481"/>
    </source>
</evidence>
<feature type="domain" description="General secretion pathway GspH" evidence="12">
    <location>
        <begin position="44"/>
        <end position="160"/>
    </location>
</feature>
<evidence type="ECO:0000259" key="12">
    <source>
        <dbReference type="Pfam" id="PF12019"/>
    </source>
</evidence>
<proteinExistence type="inferred from homology"/>
<evidence type="ECO:0000256" key="11">
    <source>
        <dbReference type="SAM" id="Phobius"/>
    </source>
</evidence>
<dbReference type="SUPFAM" id="SSF54523">
    <property type="entry name" value="Pili subunits"/>
    <property type="match status" value="1"/>
</dbReference>
<dbReference type="GO" id="GO:0015627">
    <property type="term" value="C:type II protein secretion system complex"/>
    <property type="evidence" value="ECO:0007669"/>
    <property type="project" value="InterPro"/>
</dbReference>
<keyword evidence="6 11" id="KW-0812">Transmembrane</keyword>
<dbReference type="NCBIfam" id="TIGR02532">
    <property type="entry name" value="IV_pilin_GFxxxE"/>
    <property type="match status" value="1"/>
</dbReference>
<name>A0A178LGM2_9PSED</name>
<evidence type="ECO:0000256" key="9">
    <source>
        <dbReference type="ARBA" id="ARBA00025772"/>
    </source>
</evidence>
<dbReference type="InterPro" id="IPR022346">
    <property type="entry name" value="T2SS_GspH"/>
</dbReference>
<protein>
    <recommendedName>
        <fullName evidence="2">Type II secretion system protein H</fullName>
    </recommendedName>
    <alternativeName>
        <fullName evidence="10">General secretion pathway protein H</fullName>
    </alternativeName>
</protein>
<keyword evidence="5" id="KW-0997">Cell inner membrane</keyword>
<keyword evidence="3" id="KW-1003">Cell membrane</keyword>
<dbReference type="AlphaFoldDB" id="A0A178LGM2"/>
<keyword evidence="4" id="KW-0488">Methylation</keyword>
<gene>
    <name evidence="13" type="ORF">A4V15_17145</name>
</gene>
<dbReference type="Gene3D" id="3.55.40.10">
    <property type="entry name" value="minor pseudopilin epsh domain"/>
    <property type="match status" value="1"/>
</dbReference>
<comment type="caution">
    <text evidence="13">The sequence shown here is derived from an EMBL/GenBank/DDBJ whole genome shotgun (WGS) entry which is preliminary data.</text>
</comment>
<feature type="transmembrane region" description="Helical" evidence="11">
    <location>
        <begin position="12"/>
        <end position="33"/>
    </location>
</feature>
<keyword evidence="7 11" id="KW-1133">Transmembrane helix</keyword>
<evidence type="ECO:0000256" key="7">
    <source>
        <dbReference type="ARBA" id="ARBA00022989"/>
    </source>
</evidence>
<reference evidence="13 14" key="1">
    <citation type="submission" date="2016-04" db="EMBL/GenBank/DDBJ databases">
        <title>Draft Genome Sequences of Staphylococcus capitis Strain H36, S. capitis Strain H65, S. cohnii Strain H62, S. hominis Strain H69, Mycobacterium iranicum Strain H39, Plantibacter sp. Strain H53, Pseudomonas oryzihabitans Strain H72, and Microbacterium sp. Strain H83, isolated from residential settings.</title>
        <authorList>
            <person name="Lymperopoulou D."/>
            <person name="Adams R.I."/>
            <person name="Lindow S."/>
            <person name="Coil D.A."/>
            <person name="Jospin G."/>
            <person name="Eisen J.A."/>
        </authorList>
    </citation>
    <scope>NUCLEOTIDE SEQUENCE [LARGE SCALE GENOMIC DNA]</scope>
    <source>
        <strain evidence="13 14">H72</strain>
    </source>
</reference>
<evidence type="ECO:0000313" key="13">
    <source>
        <dbReference type="EMBL" id="OAN29569.1"/>
    </source>
</evidence>
<dbReference type="RefSeq" id="WP_017640843.1">
    <property type="nucleotide sequence ID" value="NZ_LWCR01000013.1"/>
</dbReference>
<evidence type="ECO:0000256" key="2">
    <source>
        <dbReference type="ARBA" id="ARBA00021549"/>
    </source>
</evidence>
<dbReference type="Pfam" id="PF12019">
    <property type="entry name" value="GspH"/>
    <property type="match status" value="1"/>
</dbReference>
<dbReference type="OrthoDB" id="7029581at2"/>
<dbReference type="InterPro" id="IPR012902">
    <property type="entry name" value="N_methyl_site"/>
</dbReference>
<dbReference type="GO" id="GO:0015628">
    <property type="term" value="P:protein secretion by the type II secretion system"/>
    <property type="evidence" value="ECO:0007669"/>
    <property type="project" value="InterPro"/>
</dbReference>
<evidence type="ECO:0000256" key="6">
    <source>
        <dbReference type="ARBA" id="ARBA00022692"/>
    </source>
</evidence>
<evidence type="ECO:0000313" key="14">
    <source>
        <dbReference type="Proteomes" id="UP000078356"/>
    </source>
</evidence>
<dbReference type="Proteomes" id="UP000078356">
    <property type="component" value="Unassembled WGS sequence"/>
</dbReference>
<dbReference type="InterPro" id="IPR045584">
    <property type="entry name" value="Pilin-like"/>
</dbReference>
<comment type="subcellular location">
    <subcellularLocation>
        <location evidence="1">Cell inner membrane</location>
        <topology evidence="1">Single-pass membrane protein</topology>
    </subcellularLocation>
</comment>
<accession>A0A178LGM2</accession>
<evidence type="ECO:0000256" key="3">
    <source>
        <dbReference type="ARBA" id="ARBA00022475"/>
    </source>
</evidence>
<dbReference type="Pfam" id="PF07963">
    <property type="entry name" value="N_methyl"/>
    <property type="match status" value="1"/>
</dbReference>
<evidence type="ECO:0000256" key="1">
    <source>
        <dbReference type="ARBA" id="ARBA00004377"/>
    </source>
</evidence>
<dbReference type="GO" id="GO:0005886">
    <property type="term" value="C:plasma membrane"/>
    <property type="evidence" value="ECO:0007669"/>
    <property type="project" value="UniProtKB-SubCell"/>
</dbReference>
<sequence length="174" mass="19167">MTYRTSRGFSLFESLICLSVLSIVASLAIPAFGSMLQHNRQQLAIQQLRETINFARAAAIKGYGSVSICHAPAGDCDSSNLWSATTRVFRDGDRDGLQSAEEPTLLISQLPEGLHWRWNNFRTLPHLTFLNSGVTNALNGSFILCQGTEPRARLVLNKAGRIETADLRDSDRCA</sequence>
<evidence type="ECO:0000256" key="5">
    <source>
        <dbReference type="ARBA" id="ARBA00022519"/>
    </source>
</evidence>